<feature type="DNA-binding region" description="OmpR/PhoB-type" evidence="6">
    <location>
        <begin position="1"/>
        <end position="90"/>
    </location>
</feature>
<dbReference type="InterPro" id="IPR027417">
    <property type="entry name" value="P-loop_NTPase"/>
</dbReference>
<evidence type="ECO:0000256" key="6">
    <source>
        <dbReference type="PROSITE-ProRule" id="PRU01091"/>
    </source>
</evidence>
<evidence type="ECO:0000256" key="2">
    <source>
        <dbReference type="ARBA" id="ARBA00023015"/>
    </source>
</evidence>
<dbReference type="PROSITE" id="PS51755">
    <property type="entry name" value="OMPR_PHOB"/>
    <property type="match status" value="1"/>
</dbReference>
<dbReference type="Proteomes" id="UP000481360">
    <property type="component" value="Unassembled WGS sequence"/>
</dbReference>
<feature type="repeat" description="TPR" evidence="5">
    <location>
        <begin position="745"/>
        <end position="778"/>
    </location>
</feature>
<dbReference type="Pfam" id="PF03704">
    <property type="entry name" value="BTAD"/>
    <property type="match status" value="1"/>
</dbReference>
<evidence type="ECO:0000256" key="3">
    <source>
        <dbReference type="ARBA" id="ARBA00023125"/>
    </source>
</evidence>
<dbReference type="PRINTS" id="PR00364">
    <property type="entry name" value="DISEASERSIST"/>
</dbReference>
<dbReference type="InterPro" id="IPR036388">
    <property type="entry name" value="WH-like_DNA-bd_sf"/>
</dbReference>
<dbReference type="InterPro" id="IPR001867">
    <property type="entry name" value="OmpR/PhoB-type_DNA-bd"/>
</dbReference>
<dbReference type="PANTHER" id="PTHR35807:SF1">
    <property type="entry name" value="TRANSCRIPTIONAL REGULATOR REDD"/>
    <property type="match status" value="1"/>
</dbReference>
<keyword evidence="4" id="KW-0804">Transcription</keyword>
<dbReference type="Pfam" id="PF13424">
    <property type="entry name" value="TPR_12"/>
    <property type="match status" value="2"/>
</dbReference>
<dbReference type="SUPFAM" id="SSF48452">
    <property type="entry name" value="TPR-like"/>
    <property type="match status" value="3"/>
</dbReference>
<keyword evidence="3 6" id="KW-0238">DNA-binding</keyword>
<organism evidence="8 9">
    <name type="scientific">Lentzea alba</name>
    <dbReference type="NCBI Taxonomy" id="2714351"/>
    <lineage>
        <taxon>Bacteria</taxon>
        <taxon>Bacillati</taxon>
        <taxon>Actinomycetota</taxon>
        <taxon>Actinomycetes</taxon>
        <taxon>Pseudonocardiales</taxon>
        <taxon>Pseudonocardiaceae</taxon>
        <taxon>Lentzea</taxon>
    </lineage>
</organism>
<dbReference type="AlphaFoldDB" id="A0A7C9S181"/>
<dbReference type="SUPFAM" id="SSF52540">
    <property type="entry name" value="P-loop containing nucleoside triphosphate hydrolases"/>
    <property type="match status" value="1"/>
</dbReference>
<evidence type="ECO:0000313" key="8">
    <source>
        <dbReference type="EMBL" id="NGY66143.1"/>
    </source>
</evidence>
<keyword evidence="9" id="KW-1185">Reference proteome</keyword>
<keyword evidence="2" id="KW-0805">Transcription regulation</keyword>
<dbReference type="SMART" id="SM00862">
    <property type="entry name" value="Trans_reg_C"/>
    <property type="match status" value="1"/>
</dbReference>
<dbReference type="GO" id="GO:0000160">
    <property type="term" value="P:phosphorelay signal transduction system"/>
    <property type="evidence" value="ECO:0007669"/>
    <property type="project" value="InterPro"/>
</dbReference>
<gene>
    <name evidence="8" type="ORF">G7043_45385</name>
</gene>
<dbReference type="GO" id="GO:0003677">
    <property type="term" value="F:DNA binding"/>
    <property type="evidence" value="ECO:0007669"/>
    <property type="project" value="UniProtKB-UniRule"/>
</dbReference>
<evidence type="ECO:0000256" key="1">
    <source>
        <dbReference type="ARBA" id="ARBA00005820"/>
    </source>
</evidence>
<dbReference type="Gene3D" id="1.25.40.10">
    <property type="entry name" value="Tetratricopeptide repeat domain"/>
    <property type="match status" value="3"/>
</dbReference>
<reference evidence="8 9" key="1">
    <citation type="submission" date="2020-03" db="EMBL/GenBank/DDBJ databases">
        <title>Isolation and identification of active actinomycetes.</title>
        <authorList>
            <person name="Sun X."/>
        </authorList>
    </citation>
    <scope>NUCLEOTIDE SEQUENCE [LARGE SCALE GENOMIC DNA]</scope>
    <source>
        <strain evidence="8 9">NEAU-D13</strain>
    </source>
</reference>
<dbReference type="InterPro" id="IPR051677">
    <property type="entry name" value="AfsR-DnrI-RedD_regulator"/>
</dbReference>
<dbReference type="CDD" id="cd15831">
    <property type="entry name" value="BTAD"/>
    <property type="match status" value="1"/>
</dbReference>
<comment type="caution">
    <text evidence="8">The sequence shown here is derived from an EMBL/GenBank/DDBJ whole genome shotgun (WGS) entry which is preliminary data.</text>
</comment>
<feature type="domain" description="OmpR/PhoB-type" evidence="7">
    <location>
        <begin position="1"/>
        <end position="90"/>
    </location>
</feature>
<dbReference type="PROSITE" id="PS50005">
    <property type="entry name" value="TPR"/>
    <property type="match status" value="1"/>
</dbReference>
<dbReference type="EMBL" id="JAAMPJ010000020">
    <property type="protein sequence ID" value="NGY66143.1"/>
    <property type="molecule type" value="Genomic_DNA"/>
</dbReference>
<protein>
    <submittedName>
        <fullName evidence="8">Tetratricopeptide repeat protein</fullName>
    </submittedName>
</protein>
<keyword evidence="5" id="KW-0802">TPR repeat</keyword>
<comment type="similarity">
    <text evidence="1">Belongs to the AfsR/DnrI/RedD regulatory family.</text>
</comment>
<evidence type="ECO:0000256" key="5">
    <source>
        <dbReference type="PROSITE-ProRule" id="PRU00339"/>
    </source>
</evidence>
<dbReference type="SMART" id="SM01043">
    <property type="entry name" value="BTAD"/>
    <property type="match status" value="1"/>
</dbReference>
<accession>A0A7C9S181</accession>
<dbReference type="SUPFAM" id="SSF46894">
    <property type="entry name" value="C-terminal effector domain of the bipartite response regulators"/>
    <property type="match status" value="1"/>
</dbReference>
<dbReference type="Gene3D" id="1.10.10.10">
    <property type="entry name" value="Winged helix-like DNA-binding domain superfamily/Winged helix DNA-binding domain"/>
    <property type="match status" value="1"/>
</dbReference>
<evidence type="ECO:0000256" key="4">
    <source>
        <dbReference type="ARBA" id="ARBA00023163"/>
    </source>
</evidence>
<dbReference type="SMART" id="SM00028">
    <property type="entry name" value="TPR"/>
    <property type="match status" value="7"/>
</dbReference>
<dbReference type="InterPro" id="IPR019734">
    <property type="entry name" value="TPR_rpt"/>
</dbReference>
<name>A0A7C9S181_9PSEU</name>
<dbReference type="GO" id="GO:0043531">
    <property type="term" value="F:ADP binding"/>
    <property type="evidence" value="ECO:0007669"/>
    <property type="project" value="InterPro"/>
</dbReference>
<dbReference type="Pfam" id="PF13374">
    <property type="entry name" value="TPR_10"/>
    <property type="match status" value="1"/>
</dbReference>
<dbReference type="InterPro" id="IPR005158">
    <property type="entry name" value="BTAD"/>
</dbReference>
<dbReference type="RefSeq" id="WP_207312597.1">
    <property type="nucleotide sequence ID" value="NZ_JAAMPJ010000020.1"/>
</dbReference>
<evidence type="ECO:0000313" key="9">
    <source>
        <dbReference type="Proteomes" id="UP000481360"/>
    </source>
</evidence>
<dbReference type="InterPro" id="IPR011990">
    <property type="entry name" value="TPR-like_helical_dom_sf"/>
</dbReference>
<dbReference type="PANTHER" id="PTHR35807">
    <property type="entry name" value="TRANSCRIPTIONAL REGULATOR REDD-RELATED"/>
    <property type="match status" value="1"/>
</dbReference>
<proteinExistence type="inferred from homology"/>
<dbReference type="InterPro" id="IPR016032">
    <property type="entry name" value="Sig_transdc_resp-reg_C-effctor"/>
</dbReference>
<sequence length="995" mass="108719">MEFRVMGPVEVRRDDRVEVLSGRLQRILLGVLLARANQPVPVDVLTDALWGDRPDSRAAQKLQLHVHRLRGVLDSPERLTFGAAGYRLRAGQDEVDAVRFEALVKAASDQEPQRAIESLRAALALWRGNPFADVETPVLADWARRLTERRLAAVEALYEAELACGLHEAVLGELTELVREHPLRERLHGLLMTGLHRAGRRSDALEVYRRARQVLVAELGLEPGPELRELQRRILAEPEPTPESAPEPVPHRQEIPAQLPVDVRGFVGREAELAELEEVLSAGAPVVITTVAGTAGVGKTALAVHWAHRVRDRFPDGQLYVDLRGYGPDEPVAPADALAGFLRALGLDGAAIPDDLDERAARFRTLLDQRRILLLLDNARTVDQVRPLLPAGSSCRTLVTSRDSLAGLVARYGAHRIDLDRLPAADAAELLRELLGARADGEPEAVGALAERCARLPLALRIAAEIVRSRPGQAIRELAGELADHQDALDLLAADDDPHTAIRAVFSWSYQRLDPAVARLFRLLGVHHGHDVDTYALAAMAGTGLRETRRALDVLVRAHLVDQPSAGRYQPHDLLRAYAAELAGTTDDAPDRAAALTRLSDYYLVTASAAMDLVAPFETERRPKVASLDAESPVFDSYDTAFGWLDRERVNLLATPQHGEPDHVVKVSNTLWRYLHMGGYYDDAFALHTRALHAAQTLGDAAAEANARRVLAAATLRAGLIEETVDHLERALTLFVQVGDRSLEAATLNNLGVVTGRQGNQAEAAEYTRRALDLYEELGNHRLMASATLNYGRLLHILGRRDEAFALLEQSLAISRDSGDRTVEANTLCGMADICAEQGKPQQALGYAHLALNVAWQASHRPMECAAMRTIGVAHRHAGEHELAIRYLDSAAHTARSVGDTEQFIATLNELAAAHAAAGNLTEALRVYRETLSDKNGDRLLHERAQAHEGIGDAHAASGEHDLAAEHWQRALVLYRQLGLPQVDTVTVKLGGARG</sequence>
<dbReference type="GO" id="GO:0006355">
    <property type="term" value="P:regulation of DNA-templated transcription"/>
    <property type="evidence" value="ECO:0007669"/>
    <property type="project" value="InterPro"/>
</dbReference>
<dbReference type="Gene3D" id="3.40.50.300">
    <property type="entry name" value="P-loop containing nucleotide triphosphate hydrolases"/>
    <property type="match status" value="1"/>
</dbReference>
<evidence type="ECO:0000259" key="7">
    <source>
        <dbReference type="PROSITE" id="PS51755"/>
    </source>
</evidence>